<dbReference type="InterPro" id="IPR008160">
    <property type="entry name" value="Collagen"/>
</dbReference>
<feature type="compositionally biased region" description="Pro residues" evidence="2">
    <location>
        <begin position="142"/>
        <end position="155"/>
    </location>
</feature>
<keyword evidence="3" id="KW-0812">Transmembrane</keyword>
<dbReference type="SMART" id="SM01088">
    <property type="entry name" value="Col_cuticle_N"/>
    <property type="match status" value="1"/>
</dbReference>
<organism evidence="5 6">
    <name type="scientific">Wuchereria bancrofti</name>
    <dbReference type="NCBI Taxonomy" id="6293"/>
    <lineage>
        <taxon>Eukaryota</taxon>
        <taxon>Metazoa</taxon>
        <taxon>Ecdysozoa</taxon>
        <taxon>Nematoda</taxon>
        <taxon>Chromadorea</taxon>
        <taxon>Rhabditida</taxon>
        <taxon>Spirurina</taxon>
        <taxon>Spiruromorpha</taxon>
        <taxon>Filarioidea</taxon>
        <taxon>Onchocercidae</taxon>
        <taxon>Wuchereria</taxon>
    </lineage>
</organism>
<feature type="compositionally biased region" description="Pro residues" evidence="2">
    <location>
        <begin position="230"/>
        <end position="240"/>
    </location>
</feature>
<dbReference type="InParanoid" id="A0A3P7ENG4"/>
<evidence type="ECO:0000313" key="5">
    <source>
        <dbReference type="EMBL" id="VDM21296.1"/>
    </source>
</evidence>
<dbReference type="EMBL" id="UYWW01012485">
    <property type="protein sequence ID" value="VDM21296.1"/>
    <property type="molecule type" value="Genomic_DNA"/>
</dbReference>
<protein>
    <recommendedName>
        <fullName evidence="4">Nematode cuticle collagen N-terminal domain-containing protein</fullName>
    </recommendedName>
</protein>
<dbReference type="InterPro" id="IPR002486">
    <property type="entry name" value="Col_cuticle_N"/>
</dbReference>
<keyword evidence="1" id="KW-0677">Repeat</keyword>
<keyword evidence="3" id="KW-1133">Transmembrane helix</keyword>
<reference evidence="5 6" key="1">
    <citation type="submission" date="2018-11" db="EMBL/GenBank/DDBJ databases">
        <authorList>
            <consortium name="Pathogen Informatics"/>
        </authorList>
    </citation>
    <scope>NUCLEOTIDE SEQUENCE [LARGE SCALE GENOMIC DNA]</scope>
</reference>
<dbReference type="GO" id="GO:0042302">
    <property type="term" value="F:structural constituent of cuticle"/>
    <property type="evidence" value="ECO:0007669"/>
    <property type="project" value="InterPro"/>
</dbReference>
<feature type="compositionally biased region" description="Pro residues" evidence="2">
    <location>
        <begin position="180"/>
        <end position="192"/>
    </location>
</feature>
<accession>A0A3P7ENG4</accession>
<name>A0A3P7ENG4_WUCBA</name>
<keyword evidence="6" id="KW-1185">Reference proteome</keyword>
<feature type="compositionally biased region" description="Low complexity" evidence="2">
    <location>
        <begin position="242"/>
        <end position="254"/>
    </location>
</feature>
<dbReference type="OrthoDB" id="5874994at2759"/>
<sequence length="329" mass="34366">MEIDEAREKAYTFVTYTAVIFSLVSILAIFVTLPMVNNYVTLIGSRVSNEMEYCQASAREVMLEIREHRVPSDALHAVGDSVENAFNFTRAKRQPGCEECCLPGLPGPDGPPGKPGIPGRPGAPGAPGFPGRPPRICEELEPPPCKPCPPGPTGQPGPSGDKGPSGPPGPPGRSGNPGRAGPPGPPGPPGPDGNPGVDGSPGEPGRSVISTPSMPGDPGPAGTQVRRPGSPGPRGLPGPPGQQGSPGEIGEPGQPGQPGQPGERGICPKYCALDGGVFFEDGTRRLIDYTVHWFSSSFIWNFQRNTTKLLFLSLCAVIFNHCLYNFIVI</sequence>
<evidence type="ECO:0000259" key="4">
    <source>
        <dbReference type="SMART" id="SM01088"/>
    </source>
</evidence>
<dbReference type="PANTHER" id="PTHR24637">
    <property type="entry name" value="COLLAGEN"/>
    <property type="match status" value="1"/>
</dbReference>
<dbReference type="FunCoup" id="A0A3P7ENG4">
    <property type="interactions" value="224"/>
</dbReference>
<dbReference type="Pfam" id="PF01484">
    <property type="entry name" value="Col_cuticle_N"/>
    <property type="match status" value="1"/>
</dbReference>
<gene>
    <name evidence="5" type="ORF">WBA_LOCUS11844</name>
</gene>
<evidence type="ECO:0000256" key="3">
    <source>
        <dbReference type="SAM" id="Phobius"/>
    </source>
</evidence>
<dbReference type="PANTHER" id="PTHR24637:SF241">
    <property type="entry name" value="NEMATODE CUTICLE COLLAGEN N-TERMINAL DOMAIN-CONTAINING PROTEIN"/>
    <property type="match status" value="1"/>
</dbReference>
<feature type="transmembrane region" description="Helical" evidence="3">
    <location>
        <begin position="13"/>
        <end position="36"/>
    </location>
</feature>
<keyword evidence="3" id="KW-0472">Membrane</keyword>
<dbReference type="Pfam" id="PF01391">
    <property type="entry name" value="Collagen"/>
    <property type="match status" value="1"/>
</dbReference>
<dbReference type="OMA" id="RPPRICE"/>
<evidence type="ECO:0000256" key="2">
    <source>
        <dbReference type="SAM" id="MobiDB-lite"/>
    </source>
</evidence>
<feature type="region of interest" description="Disordered" evidence="2">
    <location>
        <begin position="108"/>
        <end position="265"/>
    </location>
</feature>
<proteinExistence type="predicted"/>
<feature type="domain" description="Nematode cuticle collagen N-terminal" evidence="4">
    <location>
        <begin position="13"/>
        <end position="65"/>
    </location>
</feature>
<evidence type="ECO:0000256" key="1">
    <source>
        <dbReference type="ARBA" id="ARBA00022737"/>
    </source>
</evidence>
<dbReference type="Proteomes" id="UP000270924">
    <property type="component" value="Unassembled WGS sequence"/>
</dbReference>
<evidence type="ECO:0000313" key="6">
    <source>
        <dbReference type="Proteomes" id="UP000270924"/>
    </source>
</evidence>
<dbReference type="AlphaFoldDB" id="A0A3P7ENG4"/>